<gene>
    <name evidence="2" type="ORF">HM131_20335</name>
</gene>
<dbReference type="STRING" id="402384.HM131_20335"/>
<accession>A0A1W6A0L8</accession>
<dbReference type="Pfam" id="PF13328">
    <property type="entry name" value="HD_4"/>
    <property type="match status" value="1"/>
</dbReference>
<evidence type="ECO:0000313" key="3">
    <source>
        <dbReference type="Proteomes" id="UP000192527"/>
    </source>
</evidence>
<dbReference type="SMART" id="SM00471">
    <property type="entry name" value="HDc"/>
    <property type="match status" value="1"/>
</dbReference>
<reference evidence="2 3" key="1">
    <citation type="submission" date="2017-04" db="EMBL/GenBank/DDBJ databases">
        <title>The whole genome sequencing and assembly of Halobacillus mangrovi strain.</title>
        <authorList>
            <person name="Lee S.-J."/>
            <person name="Park M.-K."/>
            <person name="Kim J.-Y."/>
            <person name="Lee Y.-J."/>
            <person name="Yi H."/>
            <person name="Bahn Y.-S."/>
            <person name="Kim J.F."/>
            <person name="Lee D.-W."/>
        </authorList>
    </citation>
    <scope>NUCLEOTIDE SEQUENCE [LARGE SCALE GENOMIC DNA]</scope>
    <source>
        <strain evidence="2 3">KTB 131</strain>
    </source>
</reference>
<dbReference type="Proteomes" id="UP000192527">
    <property type="component" value="Chromosome"/>
</dbReference>
<keyword evidence="2" id="KW-0378">Hydrolase</keyword>
<dbReference type="GO" id="GO:0008893">
    <property type="term" value="F:guanosine-3',5'-bis(diphosphate) 3'-diphosphatase activity"/>
    <property type="evidence" value="ECO:0007669"/>
    <property type="project" value="TreeGrafter"/>
</dbReference>
<protein>
    <submittedName>
        <fullName evidence="2">Phosphohydrolase</fullName>
    </submittedName>
</protein>
<keyword evidence="3" id="KW-1185">Reference proteome</keyword>
<dbReference type="InterPro" id="IPR003607">
    <property type="entry name" value="HD/PDEase_dom"/>
</dbReference>
<dbReference type="SUPFAM" id="SSF109604">
    <property type="entry name" value="HD-domain/PDEase-like"/>
    <property type="match status" value="1"/>
</dbReference>
<evidence type="ECO:0000313" key="2">
    <source>
        <dbReference type="EMBL" id="ARI79031.1"/>
    </source>
</evidence>
<dbReference type="PANTHER" id="PTHR46246">
    <property type="entry name" value="GUANOSINE-3',5'-BIS(DIPHOSPHATE) 3'-PYROPHOSPHOHYDROLASE MESH1"/>
    <property type="match status" value="1"/>
</dbReference>
<dbReference type="RefSeq" id="WP_085031666.1">
    <property type="nucleotide sequence ID" value="NZ_CP020772.1"/>
</dbReference>
<proteinExistence type="predicted"/>
<feature type="domain" description="HD/PDEase" evidence="1">
    <location>
        <begin position="21"/>
        <end position="127"/>
    </location>
</feature>
<dbReference type="CDD" id="cd00077">
    <property type="entry name" value="HDc"/>
    <property type="match status" value="1"/>
</dbReference>
<organism evidence="2 3">
    <name type="scientific">Halobacillus mangrovi</name>
    <dbReference type="NCBI Taxonomy" id="402384"/>
    <lineage>
        <taxon>Bacteria</taxon>
        <taxon>Bacillati</taxon>
        <taxon>Bacillota</taxon>
        <taxon>Bacilli</taxon>
        <taxon>Bacillales</taxon>
        <taxon>Bacillaceae</taxon>
        <taxon>Halobacillus</taxon>
    </lineage>
</organism>
<sequence length="179" mass="20508">MIEKAKTFAAKAHAGQKRKNSNVDYIVHPVRVAKTLKEAGFPEAVICAGYLHDVVEDTDYDLSDIESHFDTEVKVMVAAHTEDKSKSWNARKTHTIETLRGAPLEIKALIIADKLDNLQSLRKDLEREGDAIWTHFKAGYEKQKWYNESIAEVMEEGLEAEKVPEFFHTYRELVKQTFD</sequence>
<name>A0A1W6A0L8_9BACI</name>
<dbReference type="EMBL" id="CP020772">
    <property type="protein sequence ID" value="ARI79031.1"/>
    <property type="molecule type" value="Genomic_DNA"/>
</dbReference>
<dbReference type="InterPro" id="IPR052194">
    <property type="entry name" value="MESH1"/>
</dbReference>
<dbReference type="AlphaFoldDB" id="A0A1W6A0L8"/>
<dbReference type="PANTHER" id="PTHR46246:SF1">
    <property type="entry name" value="GUANOSINE-3',5'-BIS(DIPHOSPHATE) 3'-PYROPHOSPHOHYDROLASE MESH1"/>
    <property type="match status" value="1"/>
</dbReference>
<evidence type="ECO:0000259" key="1">
    <source>
        <dbReference type="SMART" id="SM00471"/>
    </source>
</evidence>
<dbReference type="Gene3D" id="1.10.3210.10">
    <property type="entry name" value="Hypothetical protein af1432"/>
    <property type="match status" value="1"/>
</dbReference>
<dbReference type="KEGG" id="hmn:HM131_20335"/>
<dbReference type="OrthoDB" id="9802385at2"/>